<evidence type="ECO:0000313" key="2">
    <source>
        <dbReference type="Proteomes" id="UP000198329"/>
    </source>
</evidence>
<dbReference type="Gene3D" id="3.30.2130.10">
    <property type="entry name" value="VC0802-like"/>
    <property type="match status" value="1"/>
</dbReference>
<dbReference type="Proteomes" id="UP000198329">
    <property type="component" value="Chromosome I"/>
</dbReference>
<dbReference type="AlphaFoldDB" id="A0AAC9UJF1"/>
<dbReference type="EMBL" id="CP011036">
    <property type="protein sequence ID" value="ASM53876.1"/>
    <property type="molecule type" value="Genomic_DNA"/>
</dbReference>
<sequence>MSKKTLQLHSTVDTDYILVKKHTVDLAITALKKDGYNVIFE</sequence>
<gene>
    <name evidence="1" type="ORF">PNIG_a1772</name>
</gene>
<organism evidence="1 2">
    <name type="scientific">Pseudoalteromonas nigrifaciens</name>
    <dbReference type="NCBI Taxonomy" id="28109"/>
    <lineage>
        <taxon>Bacteria</taxon>
        <taxon>Pseudomonadati</taxon>
        <taxon>Pseudomonadota</taxon>
        <taxon>Gammaproteobacteria</taxon>
        <taxon>Alteromonadales</taxon>
        <taxon>Pseudoalteromonadaceae</taxon>
        <taxon>Pseudoalteromonas</taxon>
    </lineage>
</organism>
<keyword evidence="2" id="KW-1185">Reference proteome</keyword>
<name>A0AAC9UJF1_9GAMM</name>
<proteinExistence type="predicted"/>
<dbReference type="KEGG" id="png:PNIG_a1772"/>
<reference evidence="1 2" key="1">
    <citation type="submission" date="2015-03" db="EMBL/GenBank/DDBJ databases">
        <authorList>
            <person name="Xie B.-B."/>
            <person name="Rong J.-C."/>
            <person name="Qin Q.-L."/>
            <person name="Zhang Y.-Z."/>
        </authorList>
    </citation>
    <scope>NUCLEOTIDE SEQUENCE [LARGE SCALE GENOMIC DNA]</scope>
    <source>
        <strain evidence="1 2">KMM 661</strain>
    </source>
</reference>
<accession>A0AAC9UJF1</accession>
<protein>
    <submittedName>
        <fullName evidence="1">Uncharacterized protein</fullName>
    </submittedName>
</protein>
<evidence type="ECO:0000313" key="1">
    <source>
        <dbReference type="EMBL" id="ASM53876.1"/>
    </source>
</evidence>